<keyword evidence="4" id="KW-0521">NADP</keyword>
<dbReference type="EC" id="1.1.1.25" evidence="2"/>
<sequence length="260" mass="29886">MKIFSVIGDPIMHSISPRMHNNAIAYFNENAIYTRYHLQDCTNLEKIVKIFDGVNITIPFKEQAFNIANFKDQSVNEIKSANTLIMKNNKIYAYNTDYLGFLKTIEEFKNINSALILGAGGTSKAIAYALKTKCIKTTIANRSKERFFNFVDFPCYLYDQLPLDENFDLIVNTTSAGLYDDNLPCEEELLNKLFVNSRYAFDVVYGKTTPFLKFAKKHSLKTKDGKDMLLWQGVYAFELFFENHDIKNICKAMNEALQLC</sequence>
<dbReference type="Pfam" id="PF08501">
    <property type="entry name" value="Shikimate_dh_N"/>
    <property type="match status" value="1"/>
</dbReference>
<evidence type="ECO:0000256" key="5">
    <source>
        <dbReference type="ARBA" id="ARBA00023002"/>
    </source>
</evidence>
<reference evidence="9 10" key="1">
    <citation type="submission" date="2019-07" db="EMBL/GenBank/DDBJ databases">
        <title>Rapid identification of Enteric Bacteria from Whole Genome Sequences (WGS) using Average Nucleotide Identity (ANI).</title>
        <authorList>
            <person name="Lane C."/>
        </authorList>
    </citation>
    <scope>NUCLEOTIDE SEQUENCE [LARGE SCALE GENOMIC DNA]</scope>
    <source>
        <strain evidence="9 10">2016D-0084</strain>
    </source>
</reference>
<dbReference type="CDD" id="cd01065">
    <property type="entry name" value="NAD_bind_Shikimate_DH"/>
    <property type="match status" value="1"/>
</dbReference>
<dbReference type="InterPro" id="IPR046346">
    <property type="entry name" value="Aminoacid_DH-like_N_sf"/>
</dbReference>
<dbReference type="AlphaFoldDB" id="A0A5C7DSC9"/>
<keyword evidence="5 9" id="KW-0560">Oxidoreductase</keyword>
<evidence type="ECO:0000256" key="4">
    <source>
        <dbReference type="ARBA" id="ARBA00022857"/>
    </source>
</evidence>
<dbReference type="SUPFAM" id="SSF53223">
    <property type="entry name" value="Aminoacid dehydrogenase-like, N-terminal domain"/>
    <property type="match status" value="1"/>
</dbReference>
<dbReference type="GO" id="GO:0050661">
    <property type="term" value="F:NADP binding"/>
    <property type="evidence" value="ECO:0007669"/>
    <property type="project" value="InterPro"/>
</dbReference>
<evidence type="ECO:0000256" key="7">
    <source>
        <dbReference type="ARBA" id="ARBA00049442"/>
    </source>
</evidence>
<protein>
    <recommendedName>
        <fullName evidence="2">shikimate dehydrogenase (NADP(+))</fullName>
        <ecNumber evidence="2">1.1.1.25</ecNumber>
    </recommendedName>
</protein>
<dbReference type="GO" id="GO:0019632">
    <property type="term" value="P:shikimate metabolic process"/>
    <property type="evidence" value="ECO:0007669"/>
    <property type="project" value="InterPro"/>
</dbReference>
<dbReference type="GO" id="GO:0009073">
    <property type="term" value="P:aromatic amino acid family biosynthetic process"/>
    <property type="evidence" value="ECO:0007669"/>
    <property type="project" value="UniProtKB-KW"/>
</dbReference>
<dbReference type="GO" id="GO:0008652">
    <property type="term" value="P:amino acid biosynthetic process"/>
    <property type="evidence" value="ECO:0007669"/>
    <property type="project" value="UniProtKB-KW"/>
</dbReference>
<dbReference type="PANTHER" id="PTHR21089">
    <property type="entry name" value="SHIKIMATE DEHYDROGENASE"/>
    <property type="match status" value="1"/>
</dbReference>
<gene>
    <name evidence="9" type="ORF">FPD38_06115</name>
</gene>
<dbReference type="GO" id="GO:0009423">
    <property type="term" value="P:chorismate biosynthetic process"/>
    <property type="evidence" value="ECO:0007669"/>
    <property type="project" value="TreeGrafter"/>
</dbReference>
<dbReference type="InterPro" id="IPR036291">
    <property type="entry name" value="NAD(P)-bd_dom_sf"/>
</dbReference>
<evidence type="ECO:0000256" key="3">
    <source>
        <dbReference type="ARBA" id="ARBA00022605"/>
    </source>
</evidence>
<dbReference type="Gene3D" id="3.40.50.720">
    <property type="entry name" value="NAD(P)-binding Rossmann-like Domain"/>
    <property type="match status" value="1"/>
</dbReference>
<name>A0A5C7DSC9_9BACT</name>
<dbReference type="GO" id="GO:0005829">
    <property type="term" value="C:cytosol"/>
    <property type="evidence" value="ECO:0007669"/>
    <property type="project" value="TreeGrafter"/>
</dbReference>
<dbReference type="GO" id="GO:0004764">
    <property type="term" value="F:shikimate 3-dehydrogenase (NADP+) activity"/>
    <property type="evidence" value="ECO:0007669"/>
    <property type="project" value="UniProtKB-EC"/>
</dbReference>
<dbReference type="RefSeq" id="WP_147555847.1">
    <property type="nucleotide sequence ID" value="NZ_VOWJ01000031.1"/>
</dbReference>
<evidence type="ECO:0000313" key="9">
    <source>
        <dbReference type="EMBL" id="TXE86226.1"/>
    </source>
</evidence>
<comment type="caution">
    <text evidence="9">The sequence shown here is derived from an EMBL/GenBank/DDBJ whole genome shotgun (WGS) entry which is preliminary data.</text>
</comment>
<dbReference type="InterPro" id="IPR022893">
    <property type="entry name" value="Shikimate_DH_fam"/>
</dbReference>
<dbReference type="SUPFAM" id="SSF51735">
    <property type="entry name" value="NAD(P)-binding Rossmann-fold domains"/>
    <property type="match status" value="1"/>
</dbReference>
<organism evidence="9 10">
    <name type="scientific">Campylobacter volucris</name>
    <dbReference type="NCBI Taxonomy" id="1031542"/>
    <lineage>
        <taxon>Bacteria</taxon>
        <taxon>Pseudomonadati</taxon>
        <taxon>Campylobacterota</taxon>
        <taxon>Epsilonproteobacteria</taxon>
        <taxon>Campylobacterales</taxon>
        <taxon>Campylobacteraceae</taxon>
        <taxon>Campylobacter</taxon>
    </lineage>
</organism>
<proteinExistence type="predicted"/>
<evidence type="ECO:0000313" key="10">
    <source>
        <dbReference type="Proteomes" id="UP000321629"/>
    </source>
</evidence>
<keyword evidence="6" id="KW-0057">Aromatic amino acid biosynthesis</keyword>
<dbReference type="Proteomes" id="UP000321629">
    <property type="component" value="Unassembled WGS sequence"/>
</dbReference>
<evidence type="ECO:0000256" key="6">
    <source>
        <dbReference type="ARBA" id="ARBA00023141"/>
    </source>
</evidence>
<dbReference type="InterPro" id="IPR011342">
    <property type="entry name" value="Shikimate_DH"/>
</dbReference>
<evidence type="ECO:0000256" key="1">
    <source>
        <dbReference type="ARBA" id="ARBA00004871"/>
    </source>
</evidence>
<accession>A0A5C7DSC9</accession>
<dbReference type="EMBL" id="VOWJ01000031">
    <property type="protein sequence ID" value="TXE86226.1"/>
    <property type="molecule type" value="Genomic_DNA"/>
</dbReference>
<comment type="pathway">
    <text evidence="1">Metabolic intermediate biosynthesis; chorismate biosynthesis; chorismate from D-erythrose 4-phosphate and phosphoenolpyruvate: step 4/7.</text>
</comment>
<comment type="catalytic activity">
    <reaction evidence="7">
        <text>shikimate + NADP(+) = 3-dehydroshikimate + NADPH + H(+)</text>
        <dbReference type="Rhea" id="RHEA:17737"/>
        <dbReference type="ChEBI" id="CHEBI:15378"/>
        <dbReference type="ChEBI" id="CHEBI:16630"/>
        <dbReference type="ChEBI" id="CHEBI:36208"/>
        <dbReference type="ChEBI" id="CHEBI:57783"/>
        <dbReference type="ChEBI" id="CHEBI:58349"/>
        <dbReference type="EC" id="1.1.1.25"/>
    </reaction>
</comment>
<dbReference type="NCBIfam" id="NF001316">
    <property type="entry name" value="PRK00258.2-5"/>
    <property type="match status" value="1"/>
</dbReference>
<evidence type="ECO:0000256" key="2">
    <source>
        <dbReference type="ARBA" id="ARBA00012962"/>
    </source>
</evidence>
<keyword evidence="3" id="KW-0028">Amino-acid biosynthesis</keyword>
<dbReference type="PANTHER" id="PTHR21089:SF1">
    <property type="entry name" value="BIFUNCTIONAL 3-DEHYDROQUINATE DEHYDRATASE_SHIKIMATE DEHYDROGENASE, CHLOROPLASTIC"/>
    <property type="match status" value="1"/>
</dbReference>
<feature type="domain" description="Shikimate dehydrogenase substrate binding N-terminal" evidence="8">
    <location>
        <begin position="6"/>
        <end position="84"/>
    </location>
</feature>
<dbReference type="NCBIfam" id="TIGR00507">
    <property type="entry name" value="aroE"/>
    <property type="match status" value="1"/>
</dbReference>
<evidence type="ECO:0000259" key="8">
    <source>
        <dbReference type="Pfam" id="PF08501"/>
    </source>
</evidence>
<dbReference type="Gene3D" id="3.40.50.10860">
    <property type="entry name" value="Leucine Dehydrogenase, chain A, domain 1"/>
    <property type="match status" value="1"/>
</dbReference>
<dbReference type="InterPro" id="IPR013708">
    <property type="entry name" value="Shikimate_DH-bd_N"/>
</dbReference>